<dbReference type="InterPro" id="IPR050808">
    <property type="entry name" value="Phage_Integrase"/>
</dbReference>
<reference evidence="8" key="2">
    <citation type="submission" date="2020-09" db="EMBL/GenBank/DDBJ databases">
        <authorList>
            <person name="Sun Q."/>
            <person name="Kim S."/>
        </authorList>
    </citation>
    <scope>NUCLEOTIDE SEQUENCE</scope>
    <source>
        <strain evidence="8">KCTC 23310</strain>
    </source>
</reference>
<dbReference type="Pfam" id="PF00589">
    <property type="entry name" value="Phage_integrase"/>
    <property type="match status" value="1"/>
</dbReference>
<dbReference type="InterPro" id="IPR010998">
    <property type="entry name" value="Integrase_recombinase_N"/>
</dbReference>
<comment type="similarity">
    <text evidence="1">Belongs to the 'phage' integrase family.</text>
</comment>
<dbReference type="InterPro" id="IPR038488">
    <property type="entry name" value="Integrase_DNA-bd_sf"/>
</dbReference>
<evidence type="ECO:0000259" key="6">
    <source>
        <dbReference type="PROSITE" id="PS51898"/>
    </source>
</evidence>
<evidence type="ECO:0000259" key="7">
    <source>
        <dbReference type="PROSITE" id="PS51900"/>
    </source>
</evidence>
<keyword evidence="4" id="KW-0233">DNA recombination</keyword>
<protein>
    <submittedName>
        <fullName evidence="8">Integrase</fullName>
    </submittedName>
</protein>
<feature type="domain" description="Core-binding (CB)" evidence="7">
    <location>
        <begin position="58"/>
        <end position="138"/>
    </location>
</feature>
<evidence type="ECO:0000313" key="8">
    <source>
        <dbReference type="EMBL" id="GHC45647.1"/>
    </source>
</evidence>
<keyword evidence="3 5" id="KW-0238">DNA-binding</keyword>
<dbReference type="EMBL" id="BMYJ01000001">
    <property type="protein sequence ID" value="GHC45647.1"/>
    <property type="molecule type" value="Genomic_DNA"/>
</dbReference>
<comment type="caution">
    <text evidence="8">The sequence shown here is derived from an EMBL/GenBank/DDBJ whole genome shotgun (WGS) entry which is preliminary data.</text>
</comment>
<evidence type="ECO:0000256" key="4">
    <source>
        <dbReference type="ARBA" id="ARBA00023172"/>
    </source>
</evidence>
<dbReference type="Gene3D" id="3.30.160.390">
    <property type="entry name" value="Integrase, DNA-binding domain"/>
    <property type="match status" value="1"/>
</dbReference>
<dbReference type="Gene3D" id="1.10.150.130">
    <property type="match status" value="1"/>
</dbReference>
<name>A0A918TFC9_9RHOB</name>
<dbReference type="PANTHER" id="PTHR30629">
    <property type="entry name" value="PROPHAGE INTEGRASE"/>
    <property type="match status" value="1"/>
</dbReference>
<keyword evidence="9" id="KW-1185">Reference proteome</keyword>
<dbReference type="InterPro" id="IPR011010">
    <property type="entry name" value="DNA_brk_join_enz"/>
</dbReference>
<feature type="domain" description="Tyr recombinase" evidence="6">
    <location>
        <begin position="171"/>
        <end position="358"/>
    </location>
</feature>
<dbReference type="PROSITE" id="PS51898">
    <property type="entry name" value="TYR_RECOMBINASE"/>
    <property type="match status" value="1"/>
</dbReference>
<evidence type="ECO:0000256" key="1">
    <source>
        <dbReference type="ARBA" id="ARBA00008857"/>
    </source>
</evidence>
<evidence type="ECO:0000313" key="9">
    <source>
        <dbReference type="Proteomes" id="UP000638981"/>
    </source>
</evidence>
<dbReference type="Pfam" id="PF13356">
    <property type="entry name" value="Arm-DNA-bind_3"/>
    <property type="match status" value="1"/>
</dbReference>
<evidence type="ECO:0000256" key="3">
    <source>
        <dbReference type="ARBA" id="ARBA00023125"/>
    </source>
</evidence>
<gene>
    <name evidence="8" type="ORF">GCM10007315_03910</name>
</gene>
<dbReference type="Proteomes" id="UP000638981">
    <property type="component" value="Unassembled WGS sequence"/>
</dbReference>
<dbReference type="PANTHER" id="PTHR30629:SF2">
    <property type="entry name" value="PROPHAGE INTEGRASE INTS-RELATED"/>
    <property type="match status" value="1"/>
</dbReference>
<accession>A0A918TFC9</accession>
<dbReference type="PROSITE" id="PS51900">
    <property type="entry name" value="CB"/>
    <property type="match status" value="1"/>
</dbReference>
<sequence>MIGGNRRAIGLGPYPEISLATARDKARDAKAKVEQGVDPIEDRKAARAALAAANARTLLFSDAVDKWIIAKMTDRPEKSQRAIRSTISRYALPEIGALSVQDITVQDVTRAIQGVWSDKPDTGQKLRSYLEGILSWATVAGHRSGDNPARWNGNLKELLPAPSQVEKGKVGNFPALALADVPAWWAELSKRDSMGAMALRFAALCASRSGEVRGATWDEIDMKAGVWTIPSSRMKMDKEHRVPLSPAAVALLKMVPKMKDQPLVFPSITGRTMSDMTLSKVMRDMQEREEKAGRPGWIDPRTGRPAVPHGLRSSFRDWAAETGYDRDMAEIALAHKVGSDVERAYRRTDLLERRRAMMGAWADFLTGKDSGVVVKFPTYISASD</sequence>
<dbReference type="InterPro" id="IPR013762">
    <property type="entry name" value="Integrase-like_cat_sf"/>
</dbReference>
<dbReference type="SUPFAM" id="SSF56349">
    <property type="entry name" value="DNA breaking-rejoining enzymes"/>
    <property type="match status" value="1"/>
</dbReference>
<keyword evidence="2" id="KW-0229">DNA integration</keyword>
<dbReference type="Gene3D" id="1.10.443.10">
    <property type="entry name" value="Intergrase catalytic core"/>
    <property type="match status" value="1"/>
</dbReference>
<reference evidence="8" key="1">
    <citation type="journal article" date="2014" name="Int. J. Syst. Evol. Microbiol.">
        <title>Complete genome sequence of Corynebacterium casei LMG S-19264T (=DSM 44701T), isolated from a smear-ripened cheese.</title>
        <authorList>
            <consortium name="US DOE Joint Genome Institute (JGI-PGF)"/>
            <person name="Walter F."/>
            <person name="Albersmeier A."/>
            <person name="Kalinowski J."/>
            <person name="Ruckert C."/>
        </authorList>
    </citation>
    <scope>NUCLEOTIDE SEQUENCE</scope>
    <source>
        <strain evidence="8">KCTC 23310</strain>
    </source>
</reference>
<organism evidence="8 9">
    <name type="scientific">Neogemmobacter tilapiae</name>
    <dbReference type="NCBI Taxonomy" id="875041"/>
    <lineage>
        <taxon>Bacteria</taxon>
        <taxon>Pseudomonadati</taxon>
        <taxon>Pseudomonadota</taxon>
        <taxon>Alphaproteobacteria</taxon>
        <taxon>Rhodobacterales</taxon>
        <taxon>Paracoccaceae</taxon>
        <taxon>Neogemmobacter</taxon>
    </lineage>
</organism>
<dbReference type="GO" id="GO:0006310">
    <property type="term" value="P:DNA recombination"/>
    <property type="evidence" value="ECO:0007669"/>
    <property type="project" value="UniProtKB-KW"/>
</dbReference>
<dbReference type="GO" id="GO:0003677">
    <property type="term" value="F:DNA binding"/>
    <property type="evidence" value="ECO:0007669"/>
    <property type="project" value="UniProtKB-UniRule"/>
</dbReference>
<dbReference type="GO" id="GO:0015074">
    <property type="term" value="P:DNA integration"/>
    <property type="evidence" value="ECO:0007669"/>
    <property type="project" value="UniProtKB-KW"/>
</dbReference>
<dbReference type="InterPro" id="IPR025166">
    <property type="entry name" value="Integrase_DNA_bind_dom"/>
</dbReference>
<dbReference type="InterPro" id="IPR044068">
    <property type="entry name" value="CB"/>
</dbReference>
<dbReference type="CDD" id="cd00801">
    <property type="entry name" value="INT_P4_C"/>
    <property type="match status" value="1"/>
</dbReference>
<dbReference type="AlphaFoldDB" id="A0A918TFC9"/>
<evidence type="ECO:0000256" key="5">
    <source>
        <dbReference type="PROSITE-ProRule" id="PRU01248"/>
    </source>
</evidence>
<dbReference type="InterPro" id="IPR002104">
    <property type="entry name" value="Integrase_catalytic"/>
</dbReference>
<dbReference type="InterPro" id="IPR053876">
    <property type="entry name" value="Phage_int_M"/>
</dbReference>
<proteinExistence type="inferred from homology"/>
<dbReference type="Pfam" id="PF22022">
    <property type="entry name" value="Phage_int_M"/>
    <property type="match status" value="1"/>
</dbReference>
<evidence type="ECO:0000256" key="2">
    <source>
        <dbReference type="ARBA" id="ARBA00022908"/>
    </source>
</evidence>